<dbReference type="SUPFAM" id="SSF54416">
    <property type="entry name" value="Amine oxidase N-terminal region"/>
    <property type="match status" value="2"/>
</dbReference>
<dbReference type="InterPro" id="IPR015798">
    <property type="entry name" value="Cu_amine_oxidase_C"/>
</dbReference>
<dbReference type="Pfam" id="PF09248">
    <property type="entry name" value="DUF1965"/>
    <property type="match status" value="1"/>
</dbReference>
<dbReference type="Pfam" id="PF01179">
    <property type="entry name" value="Cu_amine_oxid"/>
    <property type="match status" value="1"/>
</dbReference>
<dbReference type="InterPro" id="IPR016182">
    <property type="entry name" value="Cu_amine_oxidase_N-reg"/>
</dbReference>
<dbReference type="GO" id="GO:0005886">
    <property type="term" value="C:plasma membrane"/>
    <property type="evidence" value="ECO:0007669"/>
    <property type="project" value="TreeGrafter"/>
</dbReference>
<dbReference type="PANTHER" id="PTHR10638">
    <property type="entry name" value="COPPER AMINE OXIDASE"/>
    <property type="match status" value="1"/>
</dbReference>
<dbReference type="OrthoDB" id="3341590at2759"/>
<keyword evidence="6 9" id="KW-0186">Copper</keyword>
<evidence type="ECO:0000256" key="4">
    <source>
        <dbReference type="ARBA" id="ARBA00022772"/>
    </source>
</evidence>
<evidence type="ECO:0000256" key="10">
    <source>
        <dbReference type="SAM" id="SignalP"/>
    </source>
</evidence>
<dbReference type="GO" id="GO:0005507">
    <property type="term" value="F:copper ion binding"/>
    <property type="evidence" value="ECO:0007669"/>
    <property type="project" value="InterPro"/>
</dbReference>
<dbReference type="PRINTS" id="PR00766">
    <property type="entry name" value="CUDAOXIDASE"/>
</dbReference>
<sequence length="788" mass="87444">MRPSFVTLSIAAAVAALPGTPLGYERALLKRALEQRTDGNSSTASCLGDVAETATAPYTNVWAQISAEDNRAVWDFVHDPALGLNLTDPEEATQTDNYVYFIDTVPVNKTDVLAYKAGGPPPPKYARVILFQGGKADPDSQEYMVGPLPVSTTTTIQPLDYLYNGGQGGRVPFNARVFDGPRSAATEPLIAETMSSIADITAALFQGSVYYGSEDERTNLSATSGTPQSFDGTQSFRSILFRLPGVASYLTPIDFYLLIDCTGTDSSLYFLKGFVTKERFFETEVELRAAFDAGELVQDYQQTLDADWALVNHKDDMGQRDLEDRFAPSSIELGGKRYKVDPEAQYIEYMGFTFYLSFSRTTGISIHDVKYKGDTVLFELSLQEALAQYGGNQPKAANTVYHDTYYSLGTDMGTLLEGYDCPFGSTFWNVSYHEANTTVTNTDSICIFEHDMNFPLARHRTGGGSSDYGFANLGVVKGAALTVRAIATIGNYDYMFDYSFHLDGSIEVAVRASGYLQSSPYYANQTSWGPRIHDATMGSLHDHIINYKADFDIVGVNNSLQVSELVVANVTQPWFPELGTFEQMKMNVSYKAEEEQFDWAPNNQAMYVVLNKNETNKWDQPRGYRIVPGRSDIHLSIANSPWSRDNAAFVKSHLAVTQQHDNEPFSNSIQNVNLPWAPQQDFAEFFDGESVDDTDLVVWFNLGMHHFTRAEDVPVTLYSEAYASIVFAPQNFNDQAQDGDLLNRRWIVPNKTATGEYVLEFENYGVPLPTCAVQFSEPVLGIEVDVTT</sequence>
<name>A0A6G1G6S2_9PEZI</name>
<feature type="domain" description="DUF1965" evidence="12">
    <location>
        <begin position="250"/>
        <end position="314"/>
    </location>
</feature>
<feature type="active site" description="Schiff-base intermediate with substrate; via topaquinone" evidence="7">
    <location>
        <position position="492"/>
    </location>
</feature>
<dbReference type="Proteomes" id="UP000504638">
    <property type="component" value="Unplaced"/>
</dbReference>
<comment type="PTM">
    <text evidence="8 9">Topaquinone (TPQ) is generated by copper-dependent autoxidation of a specific tyrosyl residue.</text>
</comment>
<dbReference type="EC" id="1.4.3.-" evidence="9"/>
<evidence type="ECO:0000256" key="1">
    <source>
        <dbReference type="ARBA" id="ARBA00001935"/>
    </source>
</evidence>
<dbReference type="GO" id="GO:0009308">
    <property type="term" value="P:amine metabolic process"/>
    <property type="evidence" value="ECO:0007669"/>
    <property type="project" value="UniProtKB-UniRule"/>
</dbReference>
<evidence type="ECO:0000256" key="9">
    <source>
        <dbReference type="RuleBase" id="RU000672"/>
    </source>
</evidence>
<dbReference type="GO" id="GO:0008131">
    <property type="term" value="F:primary methylamine oxidase activity"/>
    <property type="evidence" value="ECO:0007669"/>
    <property type="project" value="InterPro"/>
</dbReference>
<keyword evidence="5 9" id="KW-0560">Oxidoreductase</keyword>
<reference evidence="15" key="2">
    <citation type="submission" date="2020-04" db="EMBL/GenBank/DDBJ databases">
        <authorList>
            <consortium name="NCBI Genome Project"/>
        </authorList>
    </citation>
    <scope>NUCLEOTIDE SEQUENCE</scope>
    <source>
        <strain evidence="15">CBS 781.70</strain>
    </source>
</reference>
<dbReference type="Gene3D" id="3.10.450.40">
    <property type="match status" value="2"/>
</dbReference>
<evidence type="ECO:0000256" key="7">
    <source>
        <dbReference type="PIRSR" id="PIRSR600269-50"/>
    </source>
</evidence>
<evidence type="ECO:0000256" key="5">
    <source>
        <dbReference type="ARBA" id="ARBA00023002"/>
    </source>
</evidence>
<feature type="active site" description="Proton acceptor" evidence="7">
    <location>
        <position position="403"/>
    </location>
</feature>
<evidence type="ECO:0000259" key="11">
    <source>
        <dbReference type="Pfam" id="PF01179"/>
    </source>
</evidence>
<dbReference type="InterPro" id="IPR015328">
    <property type="entry name" value="DUF1965"/>
</dbReference>
<dbReference type="Gene3D" id="2.70.98.20">
    <property type="entry name" value="Copper amine oxidase, catalytic domain"/>
    <property type="match status" value="1"/>
</dbReference>
<feature type="domain" description="Copper amine oxidase catalytic" evidence="11">
    <location>
        <begin position="330"/>
        <end position="736"/>
    </location>
</feature>
<organism evidence="13">
    <name type="scientific">Eremomyces bilateralis CBS 781.70</name>
    <dbReference type="NCBI Taxonomy" id="1392243"/>
    <lineage>
        <taxon>Eukaryota</taxon>
        <taxon>Fungi</taxon>
        <taxon>Dikarya</taxon>
        <taxon>Ascomycota</taxon>
        <taxon>Pezizomycotina</taxon>
        <taxon>Dothideomycetes</taxon>
        <taxon>Dothideomycetes incertae sedis</taxon>
        <taxon>Eremomycetales</taxon>
        <taxon>Eremomycetaceae</taxon>
        <taxon>Eremomyces</taxon>
    </lineage>
</organism>
<dbReference type="PANTHER" id="PTHR10638:SF20">
    <property type="entry name" value="AMINE OXIDASE"/>
    <property type="match status" value="1"/>
</dbReference>
<feature type="modified residue" description="2',4',5'-topaquinone" evidence="8">
    <location>
        <position position="492"/>
    </location>
</feature>
<evidence type="ECO:0000313" key="14">
    <source>
        <dbReference type="Proteomes" id="UP000504638"/>
    </source>
</evidence>
<evidence type="ECO:0000313" key="15">
    <source>
        <dbReference type="RefSeq" id="XP_033535416.1"/>
    </source>
</evidence>
<dbReference type="GO" id="GO:0048038">
    <property type="term" value="F:quinone binding"/>
    <property type="evidence" value="ECO:0007669"/>
    <property type="project" value="InterPro"/>
</dbReference>
<comment type="cofactor">
    <cofactor evidence="9">
        <name>Cu cation</name>
        <dbReference type="ChEBI" id="CHEBI:23378"/>
    </cofactor>
    <text evidence="9">Contains 1 topaquinone per subunit.</text>
</comment>
<dbReference type="InterPro" id="IPR036460">
    <property type="entry name" value="Cu_amine_oxidase_C_sf"/>
</dbReference>
<dbReference type="RefSeq" id="XP_033535416.1">
    <property type="nucleotide sequence ID" value="XM_033677017.1"/>
</dbReference>
<evidence type="ECO:0000313" key="13">
    <source>
        <dbReference type="EMBL" id="KAF1813785.1"/>
    </source>
</evidence>
<comment type="cofactor">
    <cofactor evidence="1">
        <name>Cu cation</name>
        <dbReference type="ChEBI" id="CHEBI:23378"/>
    </cofactor>
</comment>
<reference evidence="15" key="3">
    <citation type="submission" date="2025-04" db="UniProtKB">
        <authorList>
            <consortium name="RefSeq"/>
        </authorList>
    </citation>
    <scope>IDENTIFICATION</scope>
    <source>
        <strain evidence="15">CBS 781.70</strain>
    </source>
</reference>
<protein>
    <recommendedName>
        <fullName evidence="9">Amine oxidase</fullName>
        <ecNumber evidence="9">1.4.3.-</ecNumber>
    </recommendedName>
</protein>
<proteinExistence type="inferred from homology"/>
<dbReference type="AlphaFoldDB" id="A0A6G1G6S2"/>
<evidence type="ECO:0000256" key="6">
    <source>
        <dbReference type="ARBA" id="ARBA00023008"/>
    </source>
</evidence>
<accession>A0A6G1G6S2</accession>
<gene>
    <name evidence="13 15" type="ORF">P152DRAFT_414173</name>
</gene>
<feature type="chain" id="PRO_5044631877" description="Amine oxidase" evidence="10">
    <location>
        <begin position="17"/>
        <end position="788"/>
    </location>
</feature>
<feature type="signal peptide" evidence="10">
    <location>
        <begin position="1"/>
        <end position="16"/>
    </location>
</feature>
<keyword evidence="14" id="KW-1185">Reference proteome</keyword>
<dbReference type="InterPro" id="IPR000269">
    <property type="entry name" value="Cu_amine_oxidase"/>
</dbReference>
<evidence type="ECO:0000256" key="2">
    <source>
        <dbReference type="ARBA" id="ARBA00007983"/>
    </source>
</evidence>
<evidence type="ECO:0000256" key="8">
    <source>
        <dbReference type="PIRSR" id="PIRSR600269-51"/>
    </source>
</evidence>
<dbReference type="EMBL" id="ML975154">
    <property type="protein sequence ID" value="KAF1813785.1"/>
    <property type="molecule type" value="Genomic_DNA"/>
</dbReference>
<comment type="similarity">
    <text evidence="2 9">Belongs to the copper/topaquinone oxidase family.</text>
</comment>
<reference evidence="13 15" key="1">
    <citation type="submission" date="2020-01" db="EMBL/GenBank/DDBJ databases">
        <authorList>
            <consortium name="DOE Joint Genome Institute"/>
            <person name="Haridas S."/>
            <person name="Albert R."/>
            <person name="Binder M."/>
            <person name="Bloem J."/>
            <person name="Labutti K."/>
            <person name="Salamov A."/>
            <person name="Andreopoulos B."/>
            <person name="Baker S.E."/>
            <person name="Barry K."/>
            <person name="Bills G."/>
            <person name="Bluhm B.H."/>
            <person name="Cannon C."/>
            <person name="Castanera R."/>
            <person name="Culley D.E."/>
            <person name="Daum C."/>
            <person name="Ezra D."/>
            <person name="Gonzalez J.B."/>
            <person name="Henrissat B."/>
            <person name="Kuo A."/>
            <person name="Liang C."/>
            <person name="Lipzen A."/>
            <person name="Lutzoni F."/>
            <person name="Magnuson J."/>
            <person name="Mondo S."/>
            <person name="Nolan M."/>
            <person name="Ohm R."/>
            <person name="Pangilinan J."/>
            <person name="Park H.-J."/>
            <person name="Ramirez L."/>
            <person name="Alfaro M."/>
            <person name="Sun H."/>
            <person name="Tritt A."/>
            <person name="Yoshinaga Y."/>
            <person name="Zwiers L.-H."/>
            <person name="Turgeon B.G."/>
            <person name="Goodwin S.B."/>
            <person name="Spatafora J.W."/>
            <person name="Crous P.W."/>
            <person name="Grigoriev I.V."/>
        </authorList>
    </citation>
    <scope>NUCLEOTIDE SEQUENCE</scope>
    <source>
        <strain evidence="13 15">CBS 781.70</strain>
    </source>
</reference>
<dbReference type="GeneID" id="54417587"/>
<keyword evidence="4 7" id="KW-0801">TPQ</keyword>
<evidence type="ECO:0000256" key="3">
    <source>
        <dbReference type="ARBA" id="ARBA00022723"/>
    </source>
</evidence>
<dbReference type="SUPFAM" id="SSF49998">
    <property type="entry name" value="Amine oxidase catalytic domain"/>
    <property type="match status" value="1"/>
</dbReference>
<keyword evidence="3 9" id="KW-0479">Metal-binding</keyword>
<keyword evidence="10" id="KW-0732">Signal</keyword>
<evidence type="ECO:0000259" key="12">
    <source>
        <dbReference type="Pfam" id="PF09248"/>
    </source>
</evidence>